<dbReference type="Proteomes" id="UP000184387">
    <property type="component" value="Unassembled WGS sequence"/>
</dbReference>
<evidence type="ECO:0000313" key="3">
    <source>
        <dbReference type="EMBL" id="SHJ30462.1"/>
    </source>
</evidence>
<evidence type="ECO:0000256" key="1">
    <source>
        <dbReference type="SAM" id="SignalP"/>
    </source>
</evidence>
<feature type="signal peptide" evidence="1">
    <location>
        <begin position="1"/>
        <end position="24"/>
    </location>
</feature>
<dbReference type="AlphaFoldDB" id="A0A1M6I7Q2"/>
<dbReference type="Pfam" id="PF07589">
    <property type="entry name" value="PEP-CTERM"/>
    <property type="match status" value="1"/>
</dbReference>
<organism evidence="3 4">
    <name type="scientific">Muricoccus roseus</name>
    <dbReference type="NCBI Taxonomy" id="198092"/>
    <lineage>
        <taxon>Bacteria</taxon>
        <taxon>Pseudomonadati</taxon>
        <taxon>Pseudomonadota</taxon>
        <taxon>Alphaproteobacteria</taxon>
        <taxon>Acetobacterales</taxon>
        <taxon>Roseomonadaceae</taxon>
        <taxon>Muricoccus</taxon>
    </lineage>
</organism>
<protein>
    <submittedName>
        <fullName evidence="3">PEP-CTERM protein-sorting domain-containing protein</fullName>
    </submittedName>
</protein>
<dbReference type="RefSeq" id="WP_073134724.1">
    <property type="nucleotide sequence ID" value="NZ_FQZF01000011.1"/>
</dbReference>
<accession>A0A1M6I7Q2</accession>
<feature type="chain" id="PRO_5012274370" evidence="1">
    <location>
        <begin position="25"/>
        <end position="200"/>
    </location>
</feature>
<dbReference type="InterPro" id="IPR013424">
    <property type="entry name" value="Ice-binding_C"/>
</dbReference>
<reference evidence="3 4" key="1">
    <citation type="submission" date="2016-11" db="EMBL/GenBank/DDBJ databases">
        <authorList>
            <person name="Jaros S."/>
            <person name="Januszkiewicz K."/>
            <person name="Wedrychowicz H."/>
        </authorList>
    </citation>
    <scope>NUCLEOTIDE SEQUENCE [LARGE SCALE GENOMIC DNA]</scope>
    <source>
        <strain evidence="3 4">DSM 14916</strain>
    </source>
</reference>
<evidence type="ECO:0000259" key="2">
    <source>
        <dbReference type="Pfam" id="PF07589"/>
    </source>
</evidence>
<name>A0A1M6I7Q2_9PROT</name>
<dbReference type="EMBL" id="FQZF01000011">
    <property type="protein sequence ID" value="SHJ30462.1"/>
    <property type="molecule type" value="Genomic_DNA"/>
</dbReference>
<keyword evidence="1" id="KW-0732">Signal</keyword>
<proteinExistence type="predicted"/>
<sequence>MLLNPKALALTAGLAFLSAAPARADVILSFEQVTPAPSNKASFFAQAVLTDEAFANGGTLAYSLDGNGATLTGAEGLVSLLVSVVVLGFPLNLADADFLNPAAFPAGTTAAATITSAPGGLPFGTISVDNPVFSLDITLAGSGFTGLFSSSFLCAAAPCTFTGETTATIPVPEPASLALLGIGLLGLGALRRRPEAEKAG</sequence>
<gene>
    <name evidence="3" type="ORF">SAMN02745194_02253</name>
</gene>
<dbReference type="NCBIfam" id="TIGR02595">
    <property type="entry name" value="PEP_CTERM"/>
    <property type="match status" value="1"/>
</dbReference>
<dbReference type="STRING" id="198092.SAMN02745194_02253"/>
<keyword evidence="4" id="KW-1185">Reference proteome</keyword>
<evidence type="ECO:0000313" key="4">
    <source>
        <dbReference type="Proteomes" id="UP000184387"/>
    </source>
</evidence>
<feature type="domain" description="Ice-binding protein C-terminal" evidence="2">
    <location>
        <begin position="170"/>
        <end position="193"/>
    </location>
</feature>